<reference evidence="2 3" key="1">
    <citation type="submission" date="2024-01" db="EMBL/GenBank/DDBJ databases">
        <title>Hyphobacterium bacterium isolated from marine sediment.</title>
        <authorList>
            <person name="Zhao S."/>
        </authorList>
    </citation>
    <scope>NUCLEOTIDE SEQUENCE [LARGE SCALE GENOMIC DNA]</scope>
    <source>
        <strain evidence="2 3">Y60-23</strain>
    </source>
</reference>
<keyword evidence="1" id="KW-0472">Membrane</keyword>
<sequence length="458" mass="51531">MTAAQAANGNFRPGTYRLSLVSPVVTEHFLVTSRRASAYRARQGEAAAKLQKAVKDSYDVLIPETPHEPPAASRGDHSRPVGWTDFGGQPRTPYAFLRLAARDCSDRFEKDGLTARCVGRWYNIHDFGALVFCWTFDIDAPEGASTRALRSFADWLADVALPDKVSEEARDITERVNKALPAMTDKRVRDQIEHLDDATEWDFKPVSVHRVWNFDPQETPEGGFAALRPLVEVSTADGFQPVEVGPGALAYAGYMNSVLVASGEARERYSPVPLIAYYGYAYATMLLLDERLFFASERFLSKTTNSNGGTLKGAKARQMRERLNIFRDMTTFFLHRHHDELGVIKPFERQLWSQLMSSWRFEALATDLEHKRDFLNEIYDQAAQRAQERLAMITNVVFGVLTSLTLISVIGDLAWFFRGDVGETLVDNEPWRWIWAGSALAATGLGVMIVYLTRSKNM</sequence>
<organism evidence="2 3">
    <name type="scientific">Hyphobacterium marinum</name>
    <dbReference type="NCBI Taxonomy" id="3116574"/>
    <lineage>
        <taxon>Bacteria</taxon>
        <taxon>Pseudomonadati</taxon>
        <taxon>Pseudomonadota</taxon>
        <taxon>Alphaproteobacteria</taxon>
        <taxon>Maricaulales</taxon>
        <taxon>Maricaulaceae</taxon>
        <taxon>Hyphobacterium</taxon>
    </lineage>
</organism>
<keyword evidence="3" id="KW-1185">Reference proteome</keyword>
<keyword evidence="1" id="KW-1133">Transmembrane helix</keyword>
<name>A0ABU7LWE7_9PROT</name>
<feature type="transmembrane region" description="Helical" evidence="1">
    <location>
        <begin position="431"/>
        <end position="452"/>
    </location>
</feature>
<gene>
    <name evidence="2" type="ORF">V0U35_04260</name>
</gene>
<proteinExistence type="predicted"/>
<evidence type="ECO:0008006" key="4">
    <source>
        <dbReference type="Google" id="ProtNLM"/>
    </source>
</evidence>
<keyword evidence="1" id="KW-0812">Transmembrane</keyword>
<evidence type="ECO:0000313" key="3">
    <source>
        <dbReference type="Proteomes" id="UP001310692"/>
    </source>
</evidence>
<evidence type="ECO:0000256" key="1">
    <source>
        <dbReference type="SAM" id="Phobius"/>
    </source>
</evidence>
<evidence type="ECO:0000313" key="2">
    <source>
        <dbReference type="EMBL" id="MEE2565883.1"/>
    </source>
</evidence>
<dbReference type="RefSeq" id="WP_330195414.1">
    <property type="nucleotide sequence ID" value="NZ_JAZDRO010000001.1"/>
</dbReference>
<feature type="transmembrane region" description="Helical" evidence="1">
    <location>
        <begin position="390"/>
        <end position="411"/>
    </location>
</feature>
<accession>A0ABU7LWE7</accession>
<dbReference type="Proteomes" id="UP001310692">
    <property type="component" value="Unassembled WGS sequence"/>
</dbReference>
<dbReference type="EMBL" id="JAZDRO010000001">
    <property type="protein sequence ID" value="MEE2565883.1"/>
    <property type="molecule type" value="Genomic_DNA"/>
</dbReference>
<comment type="caution">
    <text evidence="2">The sequence shown here is derived from an EMBL/GenBank/DDBJ whole genome shotgun (WGS) entry which is preliminary data.</text>
</comment>
<protein>
    <recommendedName>
        <fullName evidence="4">CorA-like Mg2+ transporter protein</fullName>
    </recommendedName>
</protein>